<gene>
    <name evidence="2" type="ORF">SI859A1_00836</name>
</gene>
<evidence type="ECO:0000313" key="3">
    <source>
        <dbReference type="Proteomes" id="UP000000321"/>
    </source>
</evidence>
<comment type="caution">
    <text evidence="2">The sequence shown here is derived from an EMBL/GenBank/DDBJ whole genome shotgun (WGS) entry which is preliminary data.</text>
</comment>
<dbReference type="AlphaFoldDB" id="Q1YK10"/>
<name>Q1YK10_AURMS</name>
<evidence type="ECO:0000313" key="2">
    <source>
        <dbReference type="EMBL" id="EAS50713.1"/>
    </source>
</evidence>
<dbReference type="Proteomes" id="UP000000321">
    <property type="component" value="Unassembled WGS sequence"/>
</dbReference>
<feature type="region of interest" description="Disordered" evidence="1">
    <location>
        <begin position="96"/>
        <end position="126"/>
    </location>
</feature>
<reference evidence="2 3" key="1">
    <citation type="journal article" date="2008" name="Appl. Environ. Microbiol.">
        <title>Genomic insights into Mn(II) oxidation by the marine alphaproteobacterium Aurantimonas sp. strain SI85-9A1.</title>
        <authorList>
            <person name="Dick G.J."/>
            <person name="Podell S."/>
            <person name="Johnson H.A."/>
            <person name="Rivera-Espinoza Y."/>
            <person name="Bernier-Latmani R."/>
            <person name="McCarthy J.K."/>
            <person name="Torpey J.W."/>
            <person name="Clement B.G."/>
            <person name="Gaasterland T."/>
            <person name="Tebo B.M."/>
        </authorList>
    </citation>
    <scope>NUCLEOTIDE SEQUENCE [LARGE SCALE GENOMIC DNA]</scope>
    <source>
        <strain evidence="2 3">SI85-9A1</strain>
    </source>
</reference>
<dbReference type="EMBL" id="AAPJ01000002">
    <property type="protein sequence ID" value="EAS50713.1"/>
    <property type="molecule type" value="Genomic_DNA"/>
</dbReference>
<accession>Q1YK10</accession>
<evidence type="ECO:0000256" key="1">
    <source>
        <dbReference type="SAM" id="MobiDB-lite"/>
    </source>
</evidence>
<dbReference type="BioCyc" id="AURANTIMONAS:SI859A1_00836-MONOMER"/>
<proteinExistence type="predicted"/>
<organism evidence="2 3">
    <name type="scientific">Aurantimonas manganoxydans (strain ATCC BAA-1229 / DSM 21871 / SI85-9A1)</name>
    <dbReference type="NCBI Taxonomy" id="287752"/>
    <lineage>
        <taxon>Bacteria</taxon>
        <taxon>Pseudomonadati</taxon>
        <taxon>Pseudomonadota</taxon>
        <taxon>Alphaproteobacteria</taxon>
        <taxon>Hyphomicrobiales</taxon>
        <taxon>Aurantimonadaceae</taxon>
        <taxon>Aurantimonas</taxon>
    </lineage>
</organism>
<feature type="region of interest" description="Disordered" evidence="1">
    <location>
        <begin position="1"/>
        <end position="40"/>
    </location>
</feature>
<protein>
    <submittedName>
        <fullName evidence="2">Uncharacterized protein</fullName>
    </submittedName>
</protein>
<sequence length="126" mass="13304">MQDCRLKTPRQSRQKPVVLSSHSCEEGSAPGGAGQSRASHRVQRRCSRWNSRQPMVCRGLRAIYVYGRGRFGCARAGSAGTCAQRCGAAITMAGNAASAAPGRKMRPKSNVPGGAKPRRPAVPIGA</sequence>
<dbReference type="HOGENOM" id="CLU_1978998_0_0_5"/>
<keyword evidence="3" id="KW-1185">Reference proteome</keyword>